<proteinExistence type="predicted"/>
<gene>
    <name evidence="1" type="ORF">ID875_29140</name>
</gene>
<name>A0A927BNI1_STRGL</name>
<dbReference type="EMBL" id="JACWUS010000026">
    <property type="protein sequence ID" value="MBD2830514.1"/>
    <property type="molecule type" value="Genomic_DNA"/>
</dbReference>
<evidence type="ECO:0000313" key="1">
    <source>
        <dbReference type="EMBL" id="MBD2830514.1"/>
    </source>
</evidence>
<comment type="caution">
    <text evidence="1">The sequence shown here is derived from an EMBL/GenBank/DDBJ whole genome shotgun (WGS) entry which is preliminary data.</text>
</comment>
<organism evidence="1">
    <name type="scientific">Streptomyces globisporus</name>
    <dbReference type="NCBI Taxonomy" id="1908"/>
    <lineage>
        <taxon>Bacteria</taxon>
        <taxon>Bacillati</taxon>
        <taxon>Actinomycetota</taxon>
        <taxon>Actinomycetes</taxon>
        <taxon>Kitasatosporales</taxon>
        <taxon>Streptomycetaceae</taxon>
        <taxon>Streptomyces</taxon>
    </lineage>
</organism>
<accession>A0A927BNI1</accession>
<reference evidence="1" key="1">
    <citation type="journal article" date="2020" name="PLoS ONE">
        <title>Isolation and characterization of Streptomyces bacteriophages and Streptomyces strains encoding biosynthetic arsenals: Streptomyces strains and phages for antibiotic discovery.</title>
        <authorList>
            <person name="Montano E.T."/>
            <person name="Nideffer J.F."/>
            <person name="Brumage L."/>
            <person name="Erb M."/>
            <person name="Derman A.I."/>
            <person name="Davis J.P."/>
            <person name="Estrada E."/>
            <person name="Fu S."/>
            <person name="Le D."/>
            <person name="Vuppala A."/>
            <person name="Tran C."/>
            <person name="Luterstein E."/>
            <person name="Lakkaraju S."/>
            <person name="Panchagnula S."/>
            <person name="Ren C."/>
            <person name="Doan J."/>
            <person name="Tran S."/>
            <person name="Soriano J."/>
            <person name="Fujita Y."/>
            <person name="Gutala P."/>
            <person name="Fujii Q."/>
            <person name="Lee M."/>
            <person name="Bui A."/>
            <person name="Villarreal C."/>
            <person name="Shing S.R."/>
            <person name="Kim S."/>
            <person name="Freeman D."/>
            <person name="Racha V."/>
            <person name="Ho A."/>
            <person name="Kumar P."/>
            <person name="Falah K."/>
            <person name="Dawson T."/>
            <person name="Enustun E."/>
            <person name="Prichard A."/>
            <person name="Gomez A."/>
            <person name="Khanna K."/>
            <person name="Trigg S."/>
            <person name="Fernandez L."/>
            <person name="Pogliano K."/>
            <person name="Pogliano J."/>
        </authorList>
    </citation>
    <scope>NUCLEOTIDE SEQUENCE</scope>
    <source>
        <strain evidence="1">QF2</strain>
    </source>
</reference>
<protein>
    <submittedName>
        <fullName evidence="1">Uncharacterized protein</fullName>
    </submittedName>
</protein>
<sequence>MVLRLDLSDDRDLAELLRQVRGRALAAYQDGHVPFEHVVDELRPPRDLSRTPSSR</sequence>
<dbReference type="AlphaFoldDB" id="A0A927BNI1"/>
<dbReference type="Gene3D" id="3.30.559.30">
    <property type="entry name" value="Nonribosomal peptide synthetase, condensation domain"/>
    <property type="match status" value="1"/>
</dbReference>
<dbReference type="SUPFAM" id="SSF52777">
    <property type="entry name" value="CoA-dependent acyltransferases"/>
    <property type="match status" value="1"/>
</dbReference>